<evidence type="ECO:0000256" key="1">
    <source>
        <dbReference type="SAM" id="MobiDB-lite"/>
    </source>
</evidence>
<dbReference type="SMART" id="SM00271">
    <property type="entry name" value="DnaJ"/>
    <property type="match status" value="1"/>
</dbReference>
<reference evidence="3 4" key="1">
    <citation type="submission" date="2018-05" db="EMBL/GenBank/DDBJ databases">
        <title>Micromonospora atacamensis sp. nov., a novel actinobacteria isolated from high altitude Atacama Desert soil.</title>
        <authorList>
            <person name="Carro L."/>
            <person name="Golinska P."/>
            <person name="Klenk H.-P."/>
            <person name="Goodfellow M."/>
        </authorList>
    </citation>
    <scope>NUCLEOTIDE SEQUENCE [LARGE SCALE GENOMIC DNA]</scope>
    <source>
        <strain evidence="3 4">5R2A7</strain>
    </source>
</reference>
<feature type="region of interest" description="Disordered" evidence="1">
    <location>
        <begin position="70"/>
        <end position="180"/>
    </location>
</feature>
<dbReference type="InterPro" id="IPR001623">
    <property type="entry name" value="DnaJ_domain"/>
</dbReference>
<keyword evidence="4" id="KW-1185">Reference proteome</keyword>
<feature type="compositionally biased region" description="Polar residues" evidence="1">
    <location>
        <begin position="171"/>
        <end position="180"/>
    </location>
</feature>
<organism evidence="3 4">
    <name type="scientific">Micromonospora acroterricola</name>
    <dbReference type="NCBI Taxonomy" id="2202421"/>
    <lineage>
        <taxon>Bacteria</taxon>
        <taxon>Bacillati</taxon>
        <taxon>Actinomycetota</taxon>
        <taxon>Actinomycetes</taxon>
        <taxon>Micromonosporales</taxon>
        <taxon>Micromonosporaceae</taxon>
        <taxon>Micromonospora</taxon>
    </lineage>
</organism>
<feature type="domain" description="J" evidence="2">
    <location>
        <begin position="10"/>
        <end position="80"/>
    </location>
</feature>
<dbReference type="AlphaFoldDB" id="A0A317D3F4"/>
<dbReference type="PRINTS" id="PR00625">
    <property type="entry name" value="JDOMAIN"/>
</dbReference>
<feature type="compositionally biased region" description="Basic and acidic residues" evidence="1">
    <location>
        <begin position="70"/>
        <end position="160"/>
    </location>
</feature>
<dbReference type="CDD" id="cd06257">
    <property type="entry name" value="DnaJ"/>
    <property type="match status" value="1"/>
</dbReference>
<sequence length="367" mass="43420">MDIMVPDGQDPYTLLGVTRESSVAEIRERYLVLVQIWHPDKHQSSPAKVREEVTRQMQQINAAYEHLTAAHERAARDRQSRERQERQTRERQNRERQDRERQTREREDRERQTREREDRERQTRERQNRERETHDRRDREREARERQDRERETREREHPRAQWTHPGLAGASQQDKFSGASSTIHPIAMSLRSGERGYTLRAYLDEERTEAVFPGAQSRLLLFRSLESMRKYVARTEAHELARLAGWEDFVDQLGSTATEPDDDHCFDFDLVLYSLRYPPTQWVPALFVANRDFVREVSEAFSIDDVLRLLTVGSPLDYLDDLFRSVDKPVAGWGARRQLASLNGGLVSNAWRKALHGIEEHVRWLR</sequence>
<dbReference type="Gene3D" id="1.10.287.110">
    <property type="entry name" value="DnaJ domain"/>
    <property type="match status" value="1"/>
</dbReference>
<dbReference type="Proteomes" id="UP000245410">
    <property type="component" value="Unassembled WGS sequence"/>
</dbReference>
<dbReference type="OrthoDB" id="3350465at2"/>
<accession>A0A317D3F4</accession>
<dbReference type="Pfam" id="PF00226">
    <property type="entry name" value="DnaJ"/>
    <property type="match status" value="1"/>
</dbReference>
<dbReference type="PANTHER" id="PTHR24074">
    <property type="entry name" value="CO-CHAPERONE PROTEIN DJLA"/>
    <property type="match status" value="1"/>
</dbReference>
<comment type="caution">
    <text evidence="3">The sequence shown here is derived from an EMBL/GenBank/DDBJ whole genome shotgun (WGS) entry which is preliminary data.</text>
</comment>
<evidence type="ECO:0000259" key="2">
    <source>
        <dbReference type="PROSITE" id="PS50076"/>
    </source>
</evidence>
<evidence type="ECO:0000313" key="4">
    <source>
        <dbReference type="Proteomes" id="UP000245410"/>
    </source>
</evidence>
<dbReference type="EMBL" id="QGKR01000195">
    <property type="protein sequence ID" value="PWR08680.1"/>
    <property type="molecule type" value="Genomic_DNA"/>
</dbReference>
<gene>
    <name evidence="3" type="ORF">DKT68_14910</name>
</gene>
<dbReference type="PROSITE" id="PS50076">
    <property type="entry name" value="DNAJ_2"/>
    <property type="match status" value="1"/>
</dbReference>
<protein>
    <recommendedName>
        <fullName evidence="2">J domain-containing protein</fullName>
    </recommendedName>
</protein>
<evidence type="ECO:0000313" key="3">
    <source>
        <dbReference type="EMBL" id="PWR08680.1"/>
    </source>
</evidence>
<proteinExistence type="predicted"/>
<dbReference type="InterPro" id="IPR036869">
    <property type="entry name" value="J_dom_sf"/>
</dbReference>
<dbReference type="InterPro" id="IPR050817">
    <property type="entry name" value="DjlA_DnaK_co-chaperone"/>
</dbReference>
<name>A0A317D3F4_9ACTN</name>
<dbReference type="SUPFAM" id="SSF46565">
    <property type="entry name" value="Chaperone J-domain"/>
    <property type="match status" value="1"/>
</dbReference>